<dbReference type="GO" id="GO:0071949">
    <property type="term" value="F:FAD binding"/>
    <property type="evidence" value="ECO:0007669"/>
    <property type="project" value="InterPro"/>
</dbReference>
<gene>
    <name evidence="19" type="primary">5573274</name>
</gene>
<reference evidence="19" key="2">
    <citation type="submission" date="2020-05" db="UniProtKB">
        <authorList>
            <consortium name="EnsemblMetazoa"/>
        </authorList>
    </citation>
    <scope>IDENTIFICATION</scope>
    <source>
        <strain evidence="19">LVP_AGWG</strain>
    </source>
</reference>
<dbReference type="InterPro" id="IPR012675">
    <property type="entry name" value="Beta-grasp_dom_sf"/>
</dbReference>
<dbReference type="InterPro" id="IPR036683">
    <property type="entry name" value="CO_DH_flav_C_dom_sf"/>
</dbReference>
<dbReference type="PIRSF" id="PIRSF000127">
    <property type="entry name" value="Xanthine_DH"/>
    <property type="match status" value="1"/>
</dbReference>
<evidence type="ECO:0000256" key="8">
    <source>
        <dbReference type="ARBA" id="ARBA00022723"/>
    </source>
</evidence>
<dbReference type="Gene3D" id="3.90.1170.50">
    <property type="entry name" value="Aldehyde oxidase/xanthine dehydrogenase, a/b hammerhead"/>
    <property type="match status" value="1"/>
</dbReference>
<evidence type="ECO:0000256" key="6">
    <source>
        <dbReference type="ARBA" id="ARBA00022630"/>
    </source>
</evidence>
<dbReference type="FunFam" id="3.30.365.10:FF:000002">
    <property type="entry name" value="Xanthine dehydrogenase oxidase"/>
    <property type="match status" value="1"/>
</dbReference>
<feature type="binding site" evidence="18">
    <location>
        <position position="42"/>
    </location>
    <ligand>
        <name>[2Fe-2S] cluster</name>
        <dbReference type="ChEBI" id="CHEBI:190135"/>
        <label>1</label>
    </ligand>
</feature>
<dbReference type="PROSITE" id="PS51387">
    <property type="entry name" value="FAD_PCMH"/>
    <property type="match status" value="1"/>
</dbReference>
<feature type="binding site" evidence="18">
    <location>
        <position position="114"/>
    </location>
    <ligand>
        <name>[2Fe-2S] cluster</name>
        <dbReference type="ChEBI" id="CHEBI:190135"/>
        <label>2</label>
    </ligand>
</feature>
<dbReference type="OrthoDB" id="7765736at2759"/>
<keyword evidence="7 18" id="KW-0001">2Fe-2S</keyword>
<dbReference type="InterPro" id="IPR008274">
    <property type="entry name" value="AldOxase/xan_DH_MoCoBD1"/>
</dbReference>
<feature type="binding site" evidence="18">
    <location>
        <position position="149"/>
    </location>
    <ligand>
        <name>[2Fe-2S] cluster</name>
        <dbReference type="ChEBI" id="CHEBI:190135"/>
        <label>2</label>
    </ligand>
</feature>
<comment type="cofactor">
    <cofactor evidence="15">
        <name>[2Fe-2S] cluster</name>
        <dbReference type="ChEBI" id="CHEBI:190135"/>
    </cofactor>
</comment>
<dbReference type="SMART" id="SM01008">
    <property type="entry name" value="Ald_Xan_dh_C"/>
    <property type="match status" value="1"/>
</dbReference>
<dbReference type="PROSITE" id="PS51085">
    <property type="entry name" value="2FE2S_FER_2"/>
    <property type="match status" value="1"/>
</dbReference>
<keyword evidence="6" id="KW-0285">Flavoprotein</keyword>
<sequence>MAVSFTINGQLYHVTPNDVPIETSLNSFIRNHLHLTGTKFMCLEGSCGACTVHVAGIHPVNREPTSFAVNSCLMPIYSCHGMDITTIEGIESKSKFNSIPRRLARFSGTQCGVCSPGMVMNMYGLLDSTKGQITMDEIEKSFAGNICRCTGYRPIMDAMKSFAVDACSALLEKCKDIENLGDKCSSDKKCGVICPKTTDKKSIHLFFENDKEWHKIYSVLEVFEILTNIGCKPYCFVAGSTAREVYSDKEGPKVFIDIKSIEELRSYWMGSELIIGANVSLTELINILNEAAGSEKKFKYCEQIGNHTAMIGHKLMRNVGTVAGNLSMKNTQRGFTSDLHVILEAVRASITITDCHGRIDSVCPAQFSRMNMDKKLILNVSLPPMHADNYAFRSYRIESRAQNGRTFVVGAFFIRWCARQRTIESAAVCFGGISPTFTHAIETEKTLCGKNPFSNNVLQQVLHALELDLKPFRDPSQIDPEYRKQAAIGIFYKFMLDIAPKKLVDPKFLTGSTNLERPLSNGTQSYKTFPQNWPVTKSITKFDAVLQTSGRASYINDTPTMAHELFAAFVVATKPRTVIKEVDVTEATKLPGVVQFLSAGNIPGNNNFMPYAGNSKHFFSYGKEEEEIFCTEKVLYHGQPVGLILAESFELANRASKLVRIEYSEPDGPVLPTFKHVHQNSSANRIQPAGVPQSGRNYESISGGYYRVSGQVSFEGQYHYTLETQSCICVPKEDGMDVYCATQDADHTLATIAGVLKLPQSKINVICRRVEGSFGSKITRSSHVAGACALAAYMTQRPVRFRLSLESNMTCFGKRKGSVSSYEVSVRGDGKIARLTNTLIYDCGAHISEPSVPLYIKCFSNGYDDSAWKIIPNKARTDSPTNIWGHSSGTADAVATIETIMEHIAFERGLDVLDVRMINFARDSKLRLLLPQFRKDIEFDKRKKEIELFNESNRWKKRGLSIVPVAFPVEYIGGTKAWISVHHLDGSVSITHGGMDIGQGLDTKVAQIAAHTLGVPLGKISIKPCNTLVSANSFMATGNSSSDQVGLAVMKACEILINRMRPIRDANPTASWEVLVSTCFISNVNLTASYWSTESDVEAHKIWALGCSEVELDVLTGNVRVVRADIVEDVGESQNPSMDIGQIEGAFVMGLGYYLNESLQYDPQTGALLTNNTFTYKPPGPKDIPTDFRVKLYQNSKHNPAEALRSKPTGEPAFSVAVSVLFALRQALMSARKDANLRTEWIQLGQPSNAENILHLAGNSTDQYTYYKCSVDNKPNTIL</sequence>
<dbReference type="AlphaFoldDB" id="A0A1S4FQD9"/>
<feature type="binding site" evidence="18">
    <location>
        <position position="774"/>
    </location>
    <ligand>
        <name>Mo-molybdopterin</name>
        <dbReference type="ChEBI" id="CHEBI:71302"/>
    </ligand>
    <ligandPart>
        <name>Mo</name>
        <dbReference type="ChEBI" id="CHEBI:28685"/>
    </ligandPart>
</feature>
<dbReference type="PANTHER" id="PTHR11908:SF132">
    <property type="entry name" value="ALDEHYDE OXIDASE 1-RELATED"/>
    <property type="match status" value="1"/>
</dbReference>
<evidence type="ECO:0000256" key="15">
    <source>
        <dbReference type="ARBA" id="ARBA00034078"/>
    </source>
</evidence>
<keyword evidence="12 18" id="KW-0411">Iron-sulfur</keyword>
<comment type="subunit">
    <text evidence="4">Homodimer.</text>
</comment>
<dbReference type="InterPro" id="IPR002346">
    <property type="entry name" value="Mopterin_DH_FAD-bd"/>
</dbReference>
<feature type="binding site" evidence="17">
    <location>
        <position position="396"/>
    </location>
    <ligand>
        <name>FAD</name>
        <dbReference type="ChEBI" id="CHEBI:57692"/>
    </ligand>
</feature>
<dbReference type="PROSITE" id="PS00197">
    <property type="entry name" value="2FE2S_FER_1"/>
    <property type="match status" value="1"/>
</dbReference>
<dbReference type="InterPro" id="IPR002888">
    <property type="entry name" value="2Fe-2S-bd"/>
</dbReference>
<dbReference type="InterPro" id="IPR001041">
    <property type="entry name" value="2Fe-2S_ferredoxin-type"/>
</dbReference>
<dbReference type="InterPro" id="IPR006058">
    <property type="entry name" value="2Fe2S_fd_BS"/>
</dbReference>
<dbReference type="InterPro" id="IPR036884">
    <property type="entry name" value="2Fe-2S-bd_dom_sf"/>
</dbReference>
<dbReference type="SMART" id="SM01092">
    <property type="entry name" value="CO_deh_flav_C"/>
    <property type="match status" value="1"/>
</dbReference>
<dbReference type="GO" id="GO:0016491">
    <property type="term" value="F:oxidoreductase activity"/>
    <property type="evidence" value="ECO:0007669"/>
    <property type="project" value="UniProtKB-KW"/>
</dbReference>
<evidence type="ECO:0000313" key="19">
    <source>
        <dbReference type="EnsemblMetazoa" id="AAEL010380-PA"/>
    </source>
</evidence>
<evidence type="ECO:0000256" key="14">
    <source>
        <dbReference type="ARBA" id="ARBA00023140"/>
    </source>
</evidence>
<keyword evidence="14" id="KW-0576">Peroxisome</keyword>
<dbReference type="InterPro" id="IPR036856">
    <property type="entry name" value="Ald_Oxase/Xan_DH_a/b_sf"/>
</dbReference>
<dbReference type="FunFam" id="3.30.365.10:FF:000001">
    <property type="entry name" value="Xanthine dehydrogenase oxidase"/>
    <property type="match status" value="1"/>
</dbReference>
<evidence type="ECO:0000256" key="12">
    <source>
        <dbReference type="ARBA" id="ARBA00023014"/>
    </source>
</evidence>
<feature type="active site" description="Proton acceptor" evidence="16">
    <location>
        <position position="1211"/>
    </location>
</feature>
<dbReference type="FunFam" id="3.30.465.10:FF:000013">
    <property type="entry name" value="Aldehyde oxidase"/>
    <property type="match status" value="1"/>
</dbReference>
<comment type="subcellular location">
    <subcellularLocation>
        <location evidence="2">Peroxisome</location>
    </subcellularLocation>
</comment>
<dbReference type="Pfam" id="PF03450">
    <property type="entry name" value="CO_deh_flav_C"/>
    <property type="match status" value="1"/>
</dbReference>
<dbReference type="InterPro" id="IPR000674">
    <property type="entry name" value="Ald_Oxase/Xan_DH_a/b"/>
</dbReference>
<dbReference type="GO" id="GO:0051537">
    <property type="term" value="F:2 iron, 2 sulfur cluster binding"/>
    <property type="evidence" value="ECO:0007669"/>
    <property type="project" value="UniProtKB-KW"/>
</dbReference>
<feature type="binding site" evidence="18">
    <location>
        <position position="111"/>
    </location>
    <ligand>
        <name>[2Fe-2S] cluster</name>
        <dbReference type="ChEBI" id="CHEBI:190135"/>
        <label>2</label>
    </ligand>
</feature>
<dbReference type="InterPro" id="IPR016208">
    <property type="entry name" value="Ald_Oxase/xanthine_DH-like"/>
</dbReference>
<dbReference type="FunCoup" id="A0A1S4FQD9">
    <property type="interactions" value="209"/>
</dbReference>
<comment type="cofactor">
    <cofactor evidence="18">
        <name>Mo-molybdopterin</name>
        <dbReference type="ChEBI" id="CHEBI:71302"/>
    </cofactor>
    <text evidence="18">Binds 1 Mo-molybdopterin (Mo-MPT) cofactor per subunit.</text>
</comment>
<protein>
    <submittedName>
        <fullName evidence="19">Uncharacterized protein</fullName>
    </submittedName>
</protein>
<dbReference type="GO" id="GO:0005777">
    <property type="term" value="C:peroxisome"/>
    <property type="evidence" value="ECO:0007669"/>
    <property type="project" value="UniProtKB-SubCell"/>
</dbReference>
<feature type="binding site" evidence="18">
    <location>
        <position position="1038"/>
    </location>
    <ligand>
        <name>Mo-molybdopterin</name>
        <dbReference type="ChEBI" id="CHEBI:71302"/>
    </ligand>
    <ligandPart>
        <name>Mo</name>
        <dbReference type="ChEBI" id="CHEBI:28685"/>
    </ligandPart>
</feature>
<dbReference type="InterPro" id="IPR005107">
    <property type="entry name" value="CO_DH_flav_C"/>
</dbReference>
<dbReference type="Gene3D" id="3.30.365.10">
    <property type="entry name" value="Aldehyde oxidase/xanthine dehydrogenase, molybdopterin binding domain"/>
    <property type="match status" value="4"/>
</dbReference>
<dbReference type="FunFam" id="3.10.20.30:FF:000012">
    <property type="entry name" value="Xanthine dehydrogenase/oxidase"/>
    <property type="match status" value="1"/>
</dbReference>
<dbReference type="InterPro" id="IPR016166">
    <property type="entry name" value="FAD-bd_PCMH"/>
</dbReference>
<dbReference type="InterPro" id="IPR016169">
    <property type="entry name" value="FAD-bd_PCMH_sub2"/>
</dbReference>
<evidence type="ECO:0000256" key="3">
    <source>
        <dbReference type="ARBA" id="ARBA00006849"/>
    </source>
</evidence>
<feature type="binding site" evidence="18">
    <location>
        <position position="50"/>
    </location>
    <ligand>
        <name>[2Fe-2S] cluster</name>
        <dbReference type="ChEBI" id="CHEBI:190135"/>
        <label>1</label>
    </ligand>
</feature>
<evidence type="ECO:0000256" key="11">
    <source>
        <dbReference type="ARBA" id="ARBA00023004"/>
    </source>
</evidence>
<dbReference type="VEuPathDB" id="VectorBase:AAEL010380"/>
<evidence type="ECO:0000256" key="1">
    <source>
        <dbReference type="ARBA" id="ARBA00001974"/>
    </source>
</evidence>
<evidence type="ECO:0000256" key="7">
    <source>
        <dbReference type="ARBA" id="ARBA00022714"/>
    </source>
</evidence>
<evidence type="ECO:0000256" key="13">
    <source>
        <dbReference type="ARBA" id="ARBA00023027"/>
    </source>
</evidence>
<feature type="binding site" evidence="18">
    <location>
        <position position="47"/>
    </location>
    <ligand>
        <name>[2Fe-2S] cluster</name>
        <dbReference type="ChEBI" id="CHEBI:190135"/>
        <label>1</label>
    </ligand>
</feature>
<dbReference type="Gene3D" id="3.10.20.30">
    <property type="match status" value="1"/>
</dbReference>
<evidence type="ECO:0000256" key="4">
    <source>
        <dbReference type="ARBA" id="ARBA00011738"/>
    </source>
</evidence>
<dbReference type="Pfam" id="PF20256">
    <property type="entry name" value="MoCoBD_2"/>
    <property type="match status" value="1"/>
</dbReference>
<dbReference type="InParanoid" id="A0A1S4FQD9"/>
<proteinExistence type="inferred from homology"/>
<comment type="cofactor">
    <cofactor evidence="18">
        <name>[2Fe-2S] cluster</name>
        <dbReference type="ChEBI" id="CHEBI:190135"/>
    </cofactor>
    <text evidence="18">Binds 2 [2Fe-2S] clusters.</text>
</comment>
<evidence type="ECO:0000313" key="20">
    <source>
        <dbReference type="Proteomes" id="UP000008820"/>
    </source>
</evidence>
<dbReference type="Gene3D" id="3.30.390.50">
    <property type="entry name" value="CO dehydrogenase flavoprotein, C-terminal domain"/>
    <property type="match status" value="1"/>
</dbReference>
<dbReference type="SUPFAM" id="SSF56003">
    <property type="entry name" value="Molybdenum cofactor-binding domain"/>
    <property type="match status" value="1"/>
</dbReference>
<dbReference type="Gene3D" id="1.10.150.120">
    <property type="entry name" value="[2Fe-2S]-binding domain"/>
    <property type="match status" value="1"/>
</dbReference>
<evidence type="ECO:0000256" key="17">
    <source>
        <dbReference type="PIRSR" id="PIRSR000127-2"/>
    </source>
</evidence>
<organism evidence="19 20">
    <name type="scientific">Aedes aegypti</name>
    <name type="common">Yellowfever mosquito</name>
    <name type="synonym">Culex aegypti</name>
    <dbReference type="NCBI Taxonomy" id="7159"/>
    <lineage>
        <taxon>Eukaryota</taxon>
        <taxon>Metazoa</taxon>
        <taxon>Ecdysozoa</taxon>
        <taxon>Arthropoda</taxon>
        <taxon>Hexapoda</taxon>
        <taxon>Insecta</taxon>
        <taxon>Pterygota</taxon>
        <taxon>Neoptera</taxon>
        <taxon>Endopterygota</taxon>
        <taxon>Diptera</taxon>
        <taxon>Nematocera</taxon>
        <taxon>Culicoidea</taxon>
        <taxon>Culicidae</taxon>
        <taxon>Culicinae</taxon>
        <taxon>Aedini</taxon>
        <taxon>Aedes</taxon>
        <taxon>Stegomyia</taxon>
    </lineage>
</organism>
<dbReference type="Gene3D" id="3.30.465.10">
    <property type="match status" value="1"/>
</dbReference>
<dbReference type="PANTHER" id="PTHR11908">
    <property type="entry name" value="XANTHINE DEHYDROGENASE"/>
    <property type="match status" value="1"/>
</dbReference>
<dbReference type="InterPro" id="IPR036318">
    <property type="entry name" value="FAD-bd_PCMH-like_sf"/>
</dbReference>
<dbReference type="InterPro" id="IPR036010">
    <property type="entry name" value="2Fe-2S_ferredoxin-like_sf"/>
</dbReference>
<keyword evidence="10" id="KW-0560">Oxidoreductase</keyword>
<dbReference type="Pfam" id="PF00941">
    <property type="entry name" value="FAD_binding_5"/>
    <property type="match status" value="1"/>
</dbReference>
<keyword evidence="8 18" id="KW-0479">Metal-binding</keyword>
<dbReference type="EnsemblMetazoa" id="AAEL010380-RA">
    <property type="protein sequence ID" value="AAEL010380-PA"/>
    <property type="gene ID" value="AAEL010380"/>
</dbReference>
<evidence type="ECO:0000256" key="9">
    <source>
        <dbReference type="ARBA" id="ARBA00022827"/>
    </source>
</evidence>
<dbReference type="SUPFAM" id="SSF56176">
    <property type="entry name" value="FAD-binding/transporter-associated domain-like"/>
    <property type="match status" value="1"/>
</dbReference>
<dbReference type="Pfam" id="PF01315">
    <property type="entry name" value="Ald_Xan_dh_C"/>
    <property type="match status" value="1"/>
</dbReference>
<evidence type="ECO:0000256" key="18">
    <source>
        <dbReference type="PIRSR" id="PIRSR000127-3"/>
    </source>
</evidence>
<dbReference type="InterPro" id="IPR046867">
    <property type="entry name" value="AldOxase/xan_DH_MoCoBD2"/>
</dbReference>
<dbReference type="SUPFAM" id="SSF54665">
    <property type="entry name" value="CO dehydrogenase molybdoprotein N-domain-like"/>
    <property type="match status" value="1"/>
</dbReference>
<comment type="cofactor">
    <cofactor evidence="1 17">
        <name>FAD</name>
        <dbReference type="ChEBI" id="CHEBI:57692"/>
    </cofactor>
</comment>
<keyword evidence="9 17" id="KW-0274">FAD</keyword>
<feature type="binding site" evidence="18">
    <location>
        <position position="72"/>
    </location>
    <ligand>
        <name>[2Fe-2S] cluster</name>
        <dbReference type="ChEBI" id="CHEBI:190135"/>
        <label>1</label>
    </ligand>
</feature>
<feature type="binding site" evidence="18">
    <location>
        <position position="147"/>
    </location>
    <ligand>
        <name>[2Fe-2S] cluster</name>
        <dbReference type="ChEBI" id="CHEBI:190135"/>
        <label>2</label>
    </ligand>
</feature>
<keyword evidence="5 18" id="KW-0500">Molybdenum</keyword>
<accession>A0A1S4FQD9</accession>
<dbReference type="Proteomes" id="UP000008820">
    <property type="component" value="Chromosome 2"/>
</dbReference>
<dbReference type="SUPFAM" id="SSF54292">
    <property type="entry name" value="2Fe-2S ferredoxin-like"/>
    <property type="match status" value="1"/>
</dbReference>
<evidence type="ECO:0000256" key="2">
    <source>
        <dbReference type="ARBA" id="ARBA00004275"/>
    </source>
</evidence>
<keyword evidence="20" id="KW-1185">Reference proteome</keyword>
<dbReference type="InterPro" id="IPR037165">
    <property type="entry name" value="AldOxase/xan_DH_Mopterin-bd_sf"/>
</dbReference>
<comment type="similarity">
    <text evidence="3">Belongs to the xanthine dehydrogenase family.</text>
</comment>
<dbReference type="Pfam" id="PF02738">
    <property type="entry name" value="MoCoBD_1"/>
    <property type="match status" value="1"/>
</dbReference>
<dbReference type="Pfam" id="PF01799">
    <property type="entry name" value="Fer2_2"/>
    <property type="match status" value="1"/>
</dbReference>
<feature type="binding site" evidence="18">
    <location>
        <position position="743"/>
    </location>
    <ligand>
        <name>Mo-molybdopterin</name>
        <dbReference type="ChEBI" id="CHEBI:71302"/>
    </ligand>
    <ligandPart>
        <name>Mo</name>
        <dbReference type="ChEBI" id="CHEBI:28685"/>
    </ligandPart>
</feature>
<dbReference type="SUPFAM" id="SSF47741">
    <property type="entry name" value="CO dehydrogenase ISP C-domain like"/>
    <property type="match status" value="1"/>
</dbReference>
<reference evidence="19 20" key="1">
    <citation type="submission" date="2017-06" db="EMBL/GenBank/DDBJ databases">
        <title>Aedes aegypti genome working group (AGWG) sequencing and assembly.</title>
        <authorList>
            <consortium name="Aedes aegypti Genome Working Group (AGWG)"/>
            <person name="Matthews B.J."/>
        </authorList>
    </citation>
    <scope>NUCLEOTIDE SEQUENCE [LARGE SCALE GENOMIC DNA]</scope>
    <source>
        <strain evidence="19 20">LVP_AGWG</strain>
    </source>
</reference>
<evidence type="ECO:0000256" key="10">
    <source>
        <dbReference type="ARBA" id="ARBA00023002"/>
    </source>
</evidence>
<keyword evidence="11 18" id="KW-0408">Iron</keyword>
<evidence type="ECO:0000256" key="16">
    <source>
        <dbReference type="PIRSR" id="PIRSR000127-1"/>
    </source>
</evidence>
<name>A0A1S4FQD9_AEDAE</name>
<dbReference type="SUPFAM" id="SSF55447">
    <property type="entry name" value="CO dehydrogenase flavoprotein C-terminal domain-like"/>
    <property type="match status" value="1"/>
</dbReference>
<evidence type="ECO:0000256" key="5">
    <source>
        <dbReference type="ARBA" id="ARBA00022505"/>
    </source>
</evidence>
<keyword evidence="13" id="KW-0520">NAD</keyword>
<dbReference type="FunFam" id="3.90.1170.50:FF:000003">
    <property type="entry name" value="Aldehyde oxidase"/>
    <property type="match status" value="1"/>
</dbReference>
<dbReference type="GO" id="GO:0005506">
    <property type="term" value="F:iron ion binding"/>
    <property type="evidence" value="ECO:0007669"/>
    <property type="project" value="InterPro"/>
</dbReference>